<dbReference type="Pfam" id="PF19263">
    <property type="entry name" value="DUF5906"/>
    <property type="match status" value="1"/>
</dbReference>
<dbReference type="InterPro" id="IPR027417">
    <property type="entry name" value="P-loop_NTPase"/>
</dbReference>
<dbReference type="AlphaFoldDB" id="A0A2N9YBP8"/>
<dbReference type="SUPFAM" id="SSF52540">
    <property type="entry name" value="P-loop containing nucleoside triphosphate hydrolases"/>
    <property type="match status" value="1"/>
</dbReference>
<protein>
    <recommendedName>
        <fullName evidence="5">SF3 helicase domain-containing protein</fullName>
    </recommendedName>
</protein>
<dbReference type="NCBIfam" id="TIGR01613">
    <property type="entry name" value="primase_Cterm"/>
    <property type="match status" value="1"/>
</dbReference>
<feature type="compositionally biased region" description="Polar residues" evidence="4">
    <location>
        <begin position="313"/>
        <end position="336"/>
    </location>
</feature>
<feature type="domain" description="SF3 helicase" evidence="5">
    <location>
        <begin position="483"/>
        <end position="638"/>
    </location>
</feature>
<evidence type="ECO:0000256" key="2">
    <source>
        <dbReference type="ARBA" id="ARBA00022801"/>
    </source>
</evidence>
<evidence type="ECO:0000256" key="1">
    <source>
        <dbReference type="ARBA" id="ARBA00022741"/>
    </source>
</evidence>
<keyword evidence="7" id="KW-1185">Reference proteome</keyword>
<dbReference type="Pfam" id="PF22763">
    <property type="entry name" value="NrS1-1_pol-like_HBD"/>
    <property type="match status" value="1"/>
</dbReference>
<dbReference type="Gene3D" id="3.40.50.300">
    <property type="entry name" value="P-loop containing nucleotide triphosphate hydrolases"/>
    <property type="match status" value="1"/>
</dbReference>
<dbReference type="Pfam" id="PF08706">
    <property type="entry name" value="D5_N"/>
    <property type="match status" value="1"/>
</dbReference>
<dbReference type="InterPro" id="IPR051620">
    <property type="entry name" value="ORF904-like_C"/>
</dbReference>
<evidence type="ECO:0000256" key="4">
    <source>
        <dbReference type="SAM" id="MobiDB-lite"/>
    </source>
</evidence>
<keyword evidence="2" id="KW-0378">Hydrolase</keyword>
<dbReference type="InterPro" id="IPR006500">
    <property type="entry name" value="Helicase_put_C_phage/plasmid"/>
</dbReference>
<keyword evidence="3" id="KW-0067">ATP-binding</keyword>
<proteinExistence type="predicted"/>
<dbReference type="PROSITE" id="PS51206">
    <property type="entry name" value="SF3_HELICASE_1"/>
    <property type="match status" value="1"/>
</dbReference>
<keyword evidence="1" id="KW-0547">Nucleotide-binding</keyword>
<dbReference type="PANTHER" id="PTHR35372:SF2">
    <property type="entry name" value="SF3 HELICASE DOMAIN-CONTAINING PROTEIN"/>
    <property type="match status" value="1"/>
</dbReference>
<dbReference type="STRING" id="288004.AL038_02335"/>
<evidence type="ECO:0000313" key="6">
    <source>
        <dbReference type="EMBL" id="AUI67895.2"/>
    </source>
</evidence>
<evidence type="ECO:0000313" key="7">
    <source>
        <dbReference type="Proteomes" id="UP000234271"/>
    </source>
</evidence>
<feature type="region of interest" description="Disordered" evidence="4">
    <location>
        <begin position="313"/>
        <end position="344"/>
    </location>
</feature>
<organism evidence="6 7">
    <name type="scientific">Beggiatoa leptomitoformis</name>
    <dbReference type="NCBI Taxonomy" id="288004"/>
    <lineage>
        <taxon>Bacteria</taxon>
        <taxon>Pseudomonadati</taxon>
        <taxon>Pseudomonadota</taxon>
        <taxon>Gammaproteobacteria</taxon>
        <taxon>Thiotrichales</taxon>
        <taxon>Thiotrichaceae</taxon>
        <taxon>Beggiatoa</taxon>
    </lineage>
</organism>
<dbReference type="InterPro" id="IPR014818">
    <property type="entry name" value="Phage/plasmid_primase_P4_C"/>
</dbReference>
<dbReference type="GO" id="GO:0016787">
    <property type="term" value="F:hydrolase activity"/>
    <property type="evidence" value="ECO:0007669"/>
    <property type="project" value="UniProtKB-KW"/>
</dbReference>
<evidence type="ECO:0000256" key="3">
    <source>
        <dbReference type="ARBA" id="ARBA00022840"/>
    </source>
</evidence>
<reference evidence="7" key="1">
    <citation type="submission" date="2016-12" db="EMBL/GenBank/DDBJ databases">
        <title>Complete Genome Sequence of Beggiatoa leptomitiformis D-401.</title>
        <authorList>
            <person name="Fomenkov A."/>
            <person name="Vincze T."/>
            <person name="Grabovich M."/>
            <person name="Anton B.P."/>
            <person name="Dubinina G."/>
            <person name="Orlova M."/>
            <person name="Belousova E."/>
            <person name="Roberts R.J."/>
        </authorList>
    </citation>
    <scope>NUCLEOTIDE SEQUENCE [LARGE SCALE GENOMIC DNA]</scope>
    <source>
        <strain evidence="7">D-401</strain>
    </source>
</reference>
<evidence type="ECO:0000259" key="5">
    <source>
        <dbReference type="PROSITE" id="PS51206"/>
    </source>
</evidence>
<dbReference type="InterPro" id="IPR014015">
    <property type="entry name" value="Helicase_SF3_DNA-vir"/>
</dbReference>
<dbReference type="Proteomes" id="UP000234271">
    <property type="component" value="Chromosome"/>
</dbReference>
<dbReference type="GO" id="GO:0005524">
    <property type="term" value="F:ATP binding"/>
    <property type="evidence" value="ECO:0007669"/>
    <property type="project" value="UniProtKB-KW"/>
</dbReference>
<dbReference type="InterPro" id="IPR054468">
    <property type="entry name" value="NrSPol-like_HBD"/>
</dbReference>
<dbReference type="PANTHER" id="PTHR35372">
    <property type="entry name" value="ATP BINDING PROTEIN-RELATED"/>
    <property type="match status" value="1"/>
</dbReference>
<gene>
    <name evidence="6" type="ORF">BLE401_03705</name>
</gene>
<accession>A0A2N9YBP8</accession>
<dbReference type="InterPro" id="IPR045455">
    <property type="entry name" value="NrS-1_pol-like_helicase"/>
</dbReference>
<dbReference type="SMART" id="SM00885">
    <property type="entry name" value="D5_N"/>
    <property type="match status" value="1"/>
</dbReference>
<name>A0A2N9YBP8_9GAMM</name>
<sequence>MRTTSLRAEIQTTTKKPRSAPTLRGFFFKPTLKDSVMNDYIPKYLKQRAQWVNWAYKTRENGKQSKIPYMPNGTPAKTTDPLSLSTYEAVQNTTGFNGIGFVLREGDNLTGIDLDHCIQDGKIEAWALAVLALFNNTYIEYSPSKQGLHIWVFGKPTRCGKGTTEKRIEIYDYTSPRYLTVTGQAYNQDITNIAHLQPQLDQLHKQYFKQADDKTPAFTPTDCARLPDILTLTKNDIKFNALYKGDFTGYPSQSEADYALCLKLAFYTQNNAQEIDRLFRSSGLYREKWDKKNGALTYGQKTIQNVLAKSSNTIQHKPNNTGDFVQPVQTEQTSKPTKTHESLPAQSQLGEYLADKLKNLAFDDVREDWVIYKDNHWQTITNREALRYINTHIKREVGELGYSSAFLNSVTSFIQILSSHSDWNTIKEAIPFKNGILRLTDRKLIAHSPQHRNTWIIPYDYNPLATCEPITQWLNECVNNKPDQVQLLRAYMNAILTGRVDLQRYLELIGSGGTGKGTFIRLCEMMMGADNCHSTELKHLENNRFETANLYGKRLITVTDSQGYAGDVSVFKACTGGDSVRYEEKNKQGGRGFKLEALFILAANEPIASKDYTSGISRRRITVTFNNQVASTKRRDLTTEFSPHIGGLINWLLDMPTEHVTALVRDTSQTVPSLAITEYENLLAVNPLAQWLDENIVYIPDTQTFIGNCEREDGKIINMETKLYPNYVHYSESSGNRPLSLVRFVSLLLELCRSQLGLSDIERIVTREGRVITNLAVKCGTNDAHESPLSAKFKTSKNPKNPSLLSTMRVSTLNQPFTTLNIKHGAGFQEHKHPVLLNPDKDSKEMVKGYEGVALSEIRTVLNGEGFEGFSKNSTYIAKLLQDLWYSCNSENSINLLDEARLPEAFYKQFTQVLSTHKNLTAVHIASIVQRMLTI</sequence>
<dbReference type="EMBL" id="CP018889">
    <property type="protein sequence ID" value="AUI67895.2"/>
    <property type="molecule type" value="Genomic_DNA"/>
</dbReference>